<name>A0A183UKX8_TOXCA</name>
<proteinExistence type="predicted"/>
<evidence type="ECO:0000313" key="2">
    <source>
        <dbReference type="Proteomes" id="UP000050794"/>
    </source>
</evidence>
<evidence type="ECO:0000313" key="1">
    <source>
        <dbReference type="EMBL" id="VDM40469.1"/>
    </source>
</evidence>
<gene>
    <name evidence="1" type="ORF">TCNE_LOCUS9148</name>
</gene>
<evidence type="ECO:0000313" key="3">
    <source>
        <dbReference type="WBParaSite" id="TCNE_0000914801-mRNA-1"/>
    </source>
</evidence>
<reference evidence="1 2" key="2">
    <citation type="submission" date="2018-11" db="EMBL/GenBank/DDBJ databases">
        <authorList>
            <consortium name="Pathogen Informatics"/>
        </authorList>
    </citation>
    <scope>NUCLEOTIDE SEQUENCE [LARGE SCALE GENOMIC DNA]</scope>
</reference>
<reference evidence="3" key="1">
    <citation type="submission" date="2016-06" db="UniProtKB">
        <authorList>
            <consortium name="WormBaseParasite"/>
        </authorList>
    </citation>
    <scope>IDENTIFICATION</scope>
</reference>
<dbReference type="Proteomes" id="UP000050794">
    <property type="component" value="Unassembled WGS sequence"/>
</dbReference>
<dbReference type="WBParaSite" id="TCNE_0000914801-mRNA-1">
    <property type="protein sequence ID" value="TCNE_0000914801-mRNA-1"/>
    <property type="gene ID" value="TCNE_0000914801"/>
</dbReference>
<dbReference type="EMBL" id="UYWY01020089">
    <property type="protein sequence ID" value="VDM40469.1"/>
    <property type="molecule type" value="Genomic_DNA"/>
</dbReference>
<sequence length="110" mass="12251">MWNRNTTYGIRDQFQIGCMVMVFLSTKVADGDEKWACGNNAIVEDATLMIAAKLCSATTVFCSCLRKSAMREPWYRYLPCLAFAELACVTVKYSGPDVFKPYKAVPPTCG</sequence>
<organism evidence="2 3">
    <name type="scientific">Toxocara canis</name>
    <name type="common">Canine roundworm</name>
    <dbReference type="NCBI Taxonomy" id="6265"/>
    <lineage>
        <taxon>Eukaryota</taxon>
        <taxon>Metazoa</taxon>
        <taxon>Ecdysozoa</taxon>
        <taxon>Nematoda</taxon>
        <taxon>Chromadorea</taxon>
        <taxon>Rhabditida</taxon>
        <taxon>Spirurina</taxon>
        <taxon>Ascaridomorpha</taxon>
        <taxon>Ascaridoidea</taxon>
        <taxon>Toxocaridae</taxon>
        <taxon>Toxocara</taxon>
    </lineage>
</organism>
<keyword evidence="2" id="KW-1185">Reference proteome</keyword>
<protein>
    <submittedName>
        <fullName evidence="3">Secreted protein</fullName>
    </submittedName>
</protein>
<dbReference type="AlphaFoldDB" id="A0A183UKX8"/>
<accession>A0A183UKX8</accession>